<organism evidence="10 11">
    <name type="scientific">Zopfia rhizophila CBS 207.26</name>
    <dbReference type="NCBI Taxonomy" id="1314779"/>
    <lineage>
        <taxon>Eukaryota</taxon>
        <taxon>Fungi</taxon>
        <taxon>Dikarya</taxon>
        <taxon>Ascomycota</taxon>
        <taxon>Pezizomycotina</taxon>
        <taxon>Dothideomycetes</taxon>
        <taxon>Dothideomycetes incertae sedis</taxon>
        <taxon>Zopfiaceae</taxon>
        <taxon>Zopfia</taxon>
    </lineage>
</organism>
<evidence type="ECO:0000256" key="4">
    <source>
        <dbReference type="ARBA" id="ARBA00014745"/>
    </source>
</evidence>
<comment type="subcellular location">
    <subcellularLocation>
        <location evidence="2 9">Nucleus</location>
    </subcellularLocation>
</comment>
<evidence type="ECO:0000313" key="10">
    <source>
        <dbReference type="EMBL" id="KAF2185306.1"/>
    </source>
</evidence>
<dbReference type="GO" id="GO:0000398">
    <property type="term" value="P:mRNA splicing, via spliceosome"/>
    <property type="evidence" value="ECO:0007669"/>
    <property type="project" value="UniProtKB-UniRule"/>
</dbReference>
<dbReference type="OrthoDB" id="199717at2759"/>
<dbReference type="InterPro" id="IPR013260">
    <property type="entry name" value="mRNA_splic_SYF2"/>
</dbReference>
<protein>
    <recommendedName>
        <fullName evidence="4 9">Pre-mRNA-splicing factor SYF2</fullName>
    </recommendedName>
</protein>
<keyword evidence="11" id="KW-1185">Reference proteome</keyword>
<evidence type="ECO:0000256" key="2">
    <source>
        <dbReference type="ARBA" id="ARBA00004123"/>
    </source>
</evidence>
<evidence type="ECO:0000256" key="7">
    <source>
        <dbReference type="ARBA" id="ARBA00023187"/>
    </source>
</evidence>
<comment type="subunit">
    <text evidence="9">May be part of a spliceosome complex.</text>
</comment>
<evidence type="ECO:0000256" key="5">
    <source>
        <dbReference type="ARBA" id="ARBA00022664"/>
    </source>
</evidence>
<dbReference type="Pfam" id="PF08231">
    <property type="entry name" value="SYF2"/>
    <property type="match status" value="1"/>
</dbReference>
<evidence type="ECO:0000313" key="11">
    <source>
        <dbReference type="Proteomes" id="UP000800200"/>
    </source>
</evidence>
<evidence type="ECO:0000256" key="6">
    <source>
        <dbReference type="ARBA" id="ARBA00022728"/>
    </source>
</evidence>
<dbReference type="Proteomes" id="UP000800200">
    <property type="component" value="Unassembled WGS sequence"/>
</dbReference>
<name>A0A6A6E615_9PEZI</name>
<gene>
    <name evidence="10" type="ORF">K469DRAFT_726835</name>
</gene>
<evidence type="ECO:0000256" key="8">
    <source>
        <dbReference type="ARBA" id="ARBA00023242"/>
    </source>
</evidence>
<dbReference type="PANTHER" id="PTHR13264">
    <property type="entry name" value="GCIP-INTERACTING PROTEIN P29"/>
    <property type="match status" value="1"/>
</dbReference>
<keyword evidence="6 9" id="KW-0747">Spliceosome</keyword>
<reference evidence="10" key="1">
    <citation type="journal article" date="2020" name="Stud. Mycol.">
        <title>101 Dothideomycetes genomes: a test case for predicting lifestyles and emergence of pathogens.</title>
        <authorList>
            <person name="Haridas S."/>
            <person name="Albert R."/>
            <person name="Binder M."/>
            <person name="Bloem J."/>
            <person name="Labutti K."/>
            <person name="Salamov A."/>
            <person name="Andreopoulos B."/>
            <person name="Baker S."/>
            <person name="Barry K."/>
            <person name="Bills G."/>
            <person name="Bluhm B."/>
            <person name="Cannon C."/>
            <person name="Castanera R."/>
            <person name="Culley D."/>
            <person name="Daum C."/>
            <person name="Ezra D."/>
            <person name="Gonzalez J."/>
            <person name="Henrissat B."/>
            <person name="Kuo A."/>
            <person name="Liang C."/>
            <person name="Lipzen A."/>
            <person name="Lutzoni F."/>
            <person name="Magnuson J."/>
            <person name="Mondo S."/>
            <person name="Nolan M."/>
            <person name="Ohm R."/>
            <person name="Pangilinan J."/>
            <person name="Park H.-J."/>
            <person name="Ramirez L."/>
            <person name="Alfaro M."/>
            <person name="Sun H."/>
            <person name="Tritt A."/>
            <person name="Yoshinaga Y."/>
            <person name="Zwiers L.-H."/>
            <person name="Turgeon B."/>
            <person name="Goodwin S."/>
            <person name="Spatafora J."/>
            <person name="Crous P."/>
            <person name="Grigoriev I."/>
        </authorList>
    </citation>
    <scope>NUCLEOTIDE SEQUENCE</scope>
    <source>
        <strain evidence="10">CBS 207.26</strain>
    </source>
</reference>
<proteinExistence type="inferred from homology"/>
<dbReference type="PANTHER" id="PTHR13264:SF5">
    <property type="entry name" value="PRE-MRNA-SPLICING FACTOR SYF2"/>
    <property type="match status" value="1"/>
</dbReference>
<keyword evidence="8 9" id="KW-0539">Nucleus</keyword>
<dbReference type="GO" id="GO:0071014">
    <property type="term" value="C:post-mRNA release spliceosomal complex"/>
    <property type="evidence" value="ECO:0007669"/>
    <property type="project" value="TreeGrafter"/>
</dbReference>
<evidence type="ECO:0000256" key="1">
    <source>
        <dbReference type="ARBA" id="ARBA00003777"/>
    </source>
</evidence>
<dbReference type="GO" id="GO:0000974">
    <property type="term" value="C:Prp19 complex"/>
    <property type="evidence" value="ECO:0007669"/>
    <property type="project" value="TreeGrafter"/>
</dbReference>
<dbReference type="AlphaFoldDB" id="A0A6A6E615"/>
<evidence type="ECO:0000256" key="9">
    <source>
        <dbReference type="RuleBase" id="RU367148"/>
    </source>
</evidence>
<sequence>MSDGVSSAAKPAIQTRLDRFKALQARQSDARKANLKEAKAETQRLATDPTIISKLERKRAIAEHKLLKDETPDFERKRAWDWTVEESEAWDKRMDKKTRHRDHNAFSDYRGEANKVYKRQVKQIGPVDIEQYVKNKTEQLQRDIDSGKIQLVADADGELIAVDRYGRINTPAENTDFIHHKPTKEAVDRLVNDITKGEQNRLKKRAERGLRDDSGSDVTYINEKNKQFNEKLARFYNKYTTEIRESFERGTAI</sequence>
<evidence type="ECO:0000256" key="3">
    <source>
        <dbReference type="ARBA" id="ARBA00010028"/>
    </source>
</evidence>
<comment type="similarity">
    <text evidence="3 9">Belongs to the SYF2 family.</text>
</comment>
<accession>A0A6A6E615</accession>
<keyword evidence="5 9" id="KW-0507">mRNA processing</keyword>
<dbReference type="GO" id="GO:0071013">
    <property type="term" value="C:catalytic step 2 spliceosome"/>
    <property type="evidence" value="ECO:0007669"/>
    <property type="project" value="TreeGrafter"/>
</dbReference>
<keyword evidence="7 9" id="KW-0508">mRNA splicing</keyword>
<comment type="function">
    <text evidence="1 9">Involved in pre-mRNA splicing.</text>
</comment>
<dbReference type="EMBL" id="ML994634">
    <property type="protein sequence ID" value="KAF2185306.1"/>
    <property type="molecule type" value="Genomic_DNA"/>
</dbReference>